<dbReference type="VEuPathDB" id="VectorBase:AFUN009732"/>
<reference evidence="4" key="1">
    <citation type="submission" date="2020-05" db="UniProtKB">
        <authorList>
            <consortium name="EnsemblMetazoa"/>
        </authorList>
    </citation>
    <scope>IDENTIFICATION</scope>
    <source>
        <strain evidence="4">FUMOZ</strain>
    </source>
</reference>
<evidence type="ECO:0000256" key="3">
    <source>
        <dbReference type="ARBA" id="ARBA00048018"/>
    </source>
</evidence>
<dbReference type="GO" id="GO:0005737">
    <property type="term" value="C:cytoplasm"/>
    <property type="evidence" value="ECO:0007669"/>
    <property type="project" value="InterPro"/>
</dbReference>
<evidence type="ECO:0000256" key="1">
    <source>
        <dbReference type="ARBA" id="ARBA00013056"/>
    </source>
</evidence>
<comment type="catalytic activity">
    <reaction evidence="3">
        <text>a D-aminoacyl-tRNA + H2O = a tRNA + a D-alpha-amino acid + H(+)</text>
        <dbReference type="Rhea" id="RHEA:13953"/>
        <dbReference type="Rhea" id="RHEA-COMP:10123"/>
        <dbReference type="Rhea" id="RHEA-COMP:10124"/>
        <dbReference type="ChEBI" id="CHEBI:15377"/>
        <dbReference type="ChEBI" id="CHEBI:15378"/>
        <dbReference type="ChEBI" id="CHEBI:59871"/>
        <dbReference type="ChEBI" id="CHEBI:78442"/>
        <dbReference type="ChEBI" id="CHEBI:79333"/>
        <dbReference type="EC" id="3.1.1.96"/>
    </reaction>
</comment>
<dbReference type="EnsemblMetazoa" id="AFUN009732-RA">
    <property type="protein sequence ID" value="AFUN009732-PA"/>
    <property type="gene ID" value="AFUN009732"/>
</dbReference>
<name>A0A182RTX9_ANOFN</name>
<protein>
    <recommendedName>
        <fullName evidence="1">D-aminoacyl-tRNA deacylase</fullName>
        <ecNumber evidence="1">3.1.1.96</ecNumber>
    </recommendedName>
</protein>
<dbReference type="GO" id="GO:0051499">
    <property type="term" value="F:D-aminoacyl-tRNA deacylase activity"/>
    <property type="evidence" value="ECO:0007669"/>
    <property type="project" value="UniProtKB-EC"/>
</dbReference>
<dbReference type="AlphaFoldDB" id="A0A182RTX9"/>
<dbReference type="InterPro" id="IPR023509">
    <property type="entry name" value="DTD-like_sf"/>
</dbReference>
<dbReference type="Pfam" id="PF02580">
    <property type="entry name" value="Tyr_Deacylase"/>
    <property type="match status" value="1"/>
</dbReference>
<dbReference type="STRING" id="62324.A0A182RTX9"/>
<dbReference type="EC" id="3.1.1.96" evidence="1"/>
<dbReference type="InterPro" id="IPR003732">
    <property type="entry name" value="Daa-tRNA_deacyls_DTD"/>
</dbReference>
<dbReference type="Gene3D" id="3.50.80.10">
    <property type="entry name" value="D-tyrosyl-tRNA(Tyr) deacylase"/>
    <property type="match status" value="1"/>
</dbReference>
<dbReference type="VEuPathDB" id="VectorBase:AFUN2_002595"/>
<organism evidence="4">
    <name type="scientific">Anopheles funestus</name>
    <name type="common">African malaria mosquito</name>
    <dbReference type="NCBI Taxonomy" id="62324"/>
    <lineage>
        <taxon>Eukaryota</taxon>
        <taxon>Metazoa</taxon>
        <taxon>Ecdysozoa</taxon>
        <taxon>Arthropoda</taxon>
        <taxon>Hexapoda</taxon>
        <taxon>Insecta</taxon>
        <taxon>Pterygota</taxon>
        <taxon>Neoptera</taxon>
        <taxon>Endopterygota</taxon>
        <taxon>Diptera</taxon>
        <taxon>Nematocera</taxon>
        <taxon>Culicoidea</taxon>
        <taxon>Culicidae</taxon>
        <taxon>Anophelinae</taxon>
        <taxon>Anopheles</taxon>
    </lineage>
</organism>
<sequence length="57" mass="6237">MKAITQRVNSAKVMVGDETVSSIGRGLCILVSISSDNDANVMDWMWRTRVALSPAVR</sequence>
<evidence type="ECO:0000256" key="2">
    <source>
        <dbReference type="ARBA" id="ARBA00047676"/>
    </source>
</evidence>
<evidence type="ECO:0000313" key="4">
    <source>
        <dbReference type="EnsemblMetazoa" id="AFUN009732-PA"/>
    </source>
</evidence>
<dbReference type="SUPFAM" id="SSF69500">
    <property type="entry name" value="DTD-like"/>
    <property type="match status" value="1"/>
</dbReference>
<accession>A0A182RTX9</accession>
<proteinExistence type="predicted"/>
<comment type="catalytic activity">
    <reaction evidence="2">
        <text>glycyl-tRNA(Ala) + H2O = tRNA(Ala) + glycine + H(+)</text>
        <dbReference type="Rhea" id="RHEA:53744"/>
        <dbReference type="Rhea" id="RHEA-COMP:9657"/>
        <dbReference type="Rhea" id="RHEA-COMP:13640"/>
        <dbReference type="ChEBI" id="CHEBI:15377"/>
        <dbReference type="ChEBI" id="CHEBI:15378"/>
        <dbReference type="ChEBI" id="CHEBI:57305"/>
        <dbReference type="ChEBI" id="CHEBI:78442"/>
        <dbReference type="ChEBI" id="CHEBI:78522"/>
        <dbReference type="EC" id="3.1.1.96"/>
    </reaction>
</comment>